<comment type="caution">
    <text evidence="2">The sequence shown here is derived from an EMBL/GenBank/DDBJ whole genome shotgun (WGS) entry which is preliminary data.</text>
</comment>
<dbReference type="OrthoDB" id="2824696at2759"/>
<gene>
    <name evidence="2" type="ORF">J3R30DRAFT_3523867</name>
</gene>
<organism evidence="2 3">
    <name type="scientific">Lentinula aciculospora</name>
    <dbReference type="NCBI Taxonomy" id="153920"/>
    <lineage>
        <taxon>Eukaryota</taxon>
        <taxon>Fungi</taxon>
        <taxon>Dikarya</taxon>
        <taxon>Basidiomycota</taxon>
        <taxon>Agaricomycotina</taxon>
        <taxon>Agaricomycetes</taxon>
        <taxon>Agaricomycetidae</taxon>
        <taxon>Agaricales</taxon>
        <taxon>Marasmiineae</taxon>
        <taxon>Omphalotaceae</taxon>
        <taxon>Lentinula</taxon>
    </lineage>
</organism>
<protein>
    <submittedName>
        <fullName evidence="2">Uncharacterized protein</fullName>
    </submittedName>
</protein>
<sequence length="224" mass="25473">MQSYLRSYGPTPESMSRPRRNAVDISALTNNTRPPHLQSRLGRRNAIDYTSSLVKSDWWHAGQSHALIPRYNYGINPVVPFGSAEQVQVGVAMTELENCQDLAHSSSPITSFLPRDWRPRQPFVQLILNWPGYNFLQFSKQLFFFTPTGNPRTLIEVAHDITDIYRTFIHEYHAAFNSAEHGAVRLGPDCVTFGHLRLLGMQLCNVSSSGEFERWTADVSYVKT</sequence>
<dbReference type="EMBL" id="JAOTPV010000021">
    <property type="protein sequence ID" value="KAJ4472202.1"/>
    <property type="molecule type" value="Genomic_DNA"/>
</dbReference>
<evidence type="ECO:0000256" key="1">
    <source>
        <dbReference type="SAM" id="MobiDB-lite"/>
    </source>
</evidence>
<proteinExistence type="predicted"/>
<evidence type="ECO:0000313" key="2">
    <source>
        <dbReference type="EMBL" id="KAJ4472202.1"/>
    </source>
</evidence>
<reference evidence="2" key="1">
    <citation type="submission" date="2022-08" db="EMBL/GenBank/DDBJ databases">
        <title>A Global Phylogenomic Analysis of the Shiitake Genus Lentinula.</title>
        <authorList>
            <consortium name="DOE Joint Genome Institute"/>
            <person name="Sierra-Patev S."/>
            <person name="Min B."/>
            <person name="Naranjo-Ortiz M."/>
            <person name="Looney B."/>
            <person name="Konkel Z."/>
            <person name="Slot J.C."/>
            <person name="Sakamoto Y."/>
            <person name="Steenwyk J.L."/>
            <person name="Rokas A."/>
            <person name="Carro J."/>
            <person name="Camarero S."/>
            <person name="Ferreira P."/>
            <person name="Molpeceres G."/>
            <person name="Ruiz-Duenas F.J."/>
            <person name="Serrano A."/>
            <person name="Henrissat B."/>
            <person name="Drula E."/>
            <person name="Hughes K.W."/>
            <person name="Mata J.L."/>
            <person name="Ishikawa N.K."/>
            <person name="Vargas-Isla R."/>
            <person name="Ushijima S."/>
            <person name="Smith C.A."/>
            <person name="Ahrendt S."/>
            <person name="Andreopoulos W."/>
            <person name="He G."/>
            <person name="Labutti K."/>
            <person name="Lipzen A."/>
            <person name="Ng V."/>
            <person name="Riley R."/>
            <person name="Sandor L."/>
            <person name="Barry K."/>
            <person name="Martinez A.T."/>
            <person name="Xiao Y."/>
            <person name="Gibbons J.G."/>
            <person name="Terashima K."/>
            <person name="Grigoriev I.V."/>
            <person name="Hibbett D.S."/>
        </authorList>
    </citation>
    <scope>NUCLEOTIDE SEQUENCE</scope>
    <source>
        <strain evidence="2">JLM2183</strain>
    </source>
</reference>
<feature type="region of interest" description="Disordered" evidence="1">
    <location>
        <begin position="1"/>
        <end position="20"/>
    </location>
</feature>
<keyword evidence="3" id="KW-1185">Reference proteome</keyword>
<dbReference type="Proteomes" id="UP001150266">
    <property type="component" value="Unassembled WGS sequence"/>
</dbReference>
<dbReference type="AlphaFoldDB" id="A0A9W9A3L6"/>
<name>A0A9W9A3L6_9AGAR</name>
<accession>A0A9W9A3L6</accession>
<evidence type="ECO:0000313" key="3">
    <source>
        <dbReference type="Proteomes" id="UP001150266"/>
    </source>
</evidence>